<protein>
    <submittedName>
        <fullName evidence="2">Uncharacterized protein</fullName>
    </submittedName>
</protein>
<accession>A0A6G1QUR6</accession>
<gene>
    <name evidence="2" type="ORF">EXN66_Car021926</name>
</gene>
<evidence type="ECO:0000313" key="3">
    <source>
        <dbReference type="Proteomes" id="UP000503349"/>
    </source>
</evidence>
<name>A0A6G1QUR6_CHAAH</name>
<evidence type="ECO:0000256" key="1">
    <source>
        <dbReference type="SAM" id="MobiDB-lite"/>
    </source>
</evidence>
<dbReference type="EMBL" id="CM015734">
    <property type="protein sequence ID" value="KAF3706234.1"/>
    <property type="molecule type" value="Genomic_DNA"/>
</dbReference>
<dbReference type="AlphaFoldDB" id="A0A6G1QUR6"/>
<dbReference type="Proteomes" id="UP000503349">
    <property type="component" value="Chromosome 23"/>
</dbReference>
<reference evidence="2 3" key="1">
    <citation type="submission" date="2019-02" db="EMBL/GenBank/DDBJ databases">
        <title>Opniocepnalus argus genome.</title>
        <authorList>
            <person name="Zhou C."/>
            <person name="Xiao S."/>
        </authorList>
    </citation>
    <scope>NUCLEOTIDE SEQUENCE [LARGE SCALE GENOMIC DNA]</scope>
    <source>
        <strain evidence="2">OARG1902GOOAL</strain>
        <tissue evidence="2">Muscle</tissue>
    </source>
</reference>
<organism evidence="2 3">
    <name type="scientific">Channa argus</name>
    <name type="common">Northern snakehead</name>
    <name type="synonym">Ophicephalus argus</name>
    <dbReference type="NCBI Taxonomy" id="215402"/>
    <lineage>
        <taxon>Eukaryota</taxon>
        <taxon>Metazoa</taxon>
        <taxon>Chordata</taxon>
        <taxon>Craniata</taxon>
        <taxon>Vertebrata</taxon>
        <taxon>Euteleostomi</taxon>
        <taxon>Actinopterygii</taxon>
        <taxon>Neopterygii</taxon>
        <taxon>Teleostei</taxon>
        <taxon>Neoteleostei</taxon>
        <taxon>Acanthomorphata</taxon>
        <taxon>Anabantaria</taxon>
        <taxon>Anabantiformes</taxon>
        <taxon>Channoidei</taxon>
        <taxon>Channidae</taxon>
        <taxon>Channa</taxon>
    </lineage>
</organism>
<keyword evidence="3" id="KW-1185">Reference proteome</keyword>
<reference evidence="3" key="2">
    <citation type="submission" date="2019-02" db="EMBL/GenBank/DDBJ databases">
        <title>Opniocepnalus argus Var Kimnra genome.</title>
        <authorList>
            <person name="Zhou C."/>
            <person name="Xiao S."/>
        </authorList>
    </citation>
    <scope>NUCLEOTIDE SEQUENCE [LARGE SCALE GENOMIC DNA]</scope>
</reference>
<proteinExistence type="predicted"/>
<evidence type="ECO:0000313" key="2">
    <source>
        <dbReference type="EMBL" id="KAF3706234.1"/>
    </source>
</evidence>
<sequence>MGEKRKSYSCGPMLVFRVVFFLRFESTKNLTDGLPSKKDENQIGPHLSQISEQQL</sequence>
<feature type="region of interest" description="Disordered" evidence="1">
    <location>
        <begin position="30"/>
        <end position="55"/>
    </location>
</feature>